<dbReference type="EMBL" id="ML732306">
    <property type="protein sequence ID" value="KAB8070320.1"/>
    <property type="molecule type" value="Genomic_DNA"/>
</dbReference>
<dbReference type="GO" id="GO:0043103">
    <property type="term" value="P:hypoxanthine salvage"/>
    <property type="evidence" value="ECO:0007669"/>
    <property type="project" value="TreeGrafter"/>
</dbReference>
<feature type="domain" description="Adenosine deaminase" evidence="4">
    <location>
        <begin position="32"/>
        <end position="372"/>
    </location>
</feature>
<sequence length="382" mass="43472">MSSTKQILSNVTLRGYQRVIRNHDDDFIKKMPKVEMHVHIEGTLTPELRWSLAQRHGEPIPNPKTRKPCANLSELKGLYELLHDVEEGGVEGGMLRFFDLYYGGFEVLRDEKDFYSLAINYFQRAAEMNIRYCEPFFDPQGHTRRGVPFETVMNGFRRAQVEAAEKLNVQSQWIMCFLRDMSPESAMSHYIDALPYRDMIIGIGLDSLETDRPPLLFEDVFSRARADGFKITCHCDVGAKDSLRHIAQVVDELGGTGADRIDHGLHAADDPSLLAKVKRKDFGMTVCPWGYLCYSGERKILERIRILHAAGIKITIGSDDPAYMEDIWLNHSLYMLRNLCDFTDDDLLTLQRNAVDICWASASVKSKIGAELEAFAKQNVEA</sequence>
<protein>
    <submittedName>
        <fullName evidence="5">Adenosine deaminase</fullName>
    </submittedName>
</protein>
<evidence type="ECO:0000256" key="3">
    <source>
        <dbReference type="ARBA" id="ARBA00022801"/>
    </source>
</evidence>
<evidence type="ECO:0000313" key="5">
    <source>
        <dbReference type="EMBL" id="KAB8070320.1"/>
    </source>
</evidence>
<keyword evidence="2" id="KW-0479">Metal-binding</keyword>
<evidence type="ECO:0000256" key="1">
    <source>
        <dbReference type="ARBA" id="ARBA00001947"/>
    </source>
</evidence>
<dbReference type="PANTHER" id="PTHR43114:SF7">
    <property type="entry name" value="ADENOSINE DEAMINASE DOMAIN-CONTAINING PROTEIN"/>
    <property type="match status" value="1"/>
</dbReference>
<evidence type="ECO:0000256" key="2">
    <source>
        <dbReference type="ARBA" id="ARBA00022723"/>
    </source>
</evidence>
<reference evidence="5 6" key="1">
    <citation type="submission" date="2019-04" db="EMBL/GenBank/DDBJ databases">
        <title>Friends and foes A comparative genomics study of 23 Aspergillus species from section Flavi.</title>
        <authorList>
            <consortium name="DOE Joint Genome Institute"/>
            <person name="Kjaerbolling I."/>
            <person name="Vesth T."/>
            <person name="Frisvad J.C."/>
            <person name="Nybo J.L."/>
            <person name="Theobald S."/>
            <person name="Kildgaard S."/>
            <person name="Isbrandt T."/>
            <person name="Kuo A."/>
            <person name="Sato A."/>
            <person name="Lyhne E.K."/>
            <person name="Kogle M.E."/>
            <person name="Wiebenga A."/>
            <person name="Kun R.S."/>
            <person name="Lubbers R.J."/>
            <person name="Makela M.R."/>
            <person name="Barry K."/>
            <person name="Chovatia M."/>
            <person name="Clum A."/>
            <person name="Daum C."/>
            <person name="Haridas S."/>
            <person name="He G."/>
            <person name="LaButti K."/>
            <person name="Lipzen A."/>
            <person name="Mondo S."/>
            <person name="Riley R."/>
            <person name="Salamov A."/>
            <person name="Simmons B.A."/>
            <person name="Magnuson J.K."/>
            <person name="Henrissat B."/>
            <person name="Mortensen U.H."/>
            <person name="Larsen T.O."/>
            <person name="Devries R.P."/>
            <person name="Grigoriev I.V."/>
            <person name="Machida M."/>
            <person name="Baker S.E."/>
            <person name="Andersen M.R."/>
        </authorList>
    </citation>
    <scope>NUCLEOTIDE SEQUENCE [LARGE SCALE GENOMIC DNA]</scope>
    <source>
        <strain evidence="5 6">CBS 151.66</strain>
    </source>
</reference>
<accession>A0A5N5WT19</accession>
<keyword evidence="3" id="KW-0378">Hydrolase</keyword>
<dbReference type="GO" id="GO:0000034">
    <property type="term" value="F:adenine deaminase activity"/>
    <property type="evidence" value="ECO:0007669"/>
    <property type="project" value="TreeGrafter"/>
</dbReference>
<organism evidence="5 6">
    <name type="scientific">Aspergillus leporis</name>
    <dbReference type="NCBI Taxonomy" id="41062"/>
    <lineage>
        <taxon>Eukaryota</taxon>
        <taxon>Fungi</taxon>
        <taxon>Dikarya</taxon>
        <taxon>Ascomycota</taxon>
        <taxon>Pezizomycotina</taxon>
        <taxon>Eurotiomycetes</taxon>
        <taxon>Eurotiomycetidae</taxon>
        <taxon>Eurotiales</taxon>
        <taxon>Aspergillaceae</taxon>
        <taxon>Aspergillus</taxon>
        <taxon>Aspergillus subgen. Circumdati</taxon>
    </lineage>
</organism>
<name>A0A5N5WT19_9EURO</name>
<dbReference type="AlphaFoldDB" id="A0A5N5WT19"/>
<dbReference type="InterPro" id="IPR001365">
    <property type="entry name" value="A_deaminase_dom"/>
</dbReference>
<gene>
    <name evidence="5" type="ORF">BDV29DRAFT_181025</name>
</gene>
<dbReference type="Proteomes" id="UP000326565">
    <property type="component" value="Unassembled WGS sequence"/>
</dbReference>
<dbReference type="OrthoDB" id="272271at2759"/>
<dbReference type="Pfam" id="PF00962">
    <property type="entry name" value="A_deaminase"/>
    <property type="match status" value="1"/>
</dbReference>
<evidence type="ECO:0000313" key="6">
    <source>
        <dbReference type="Proteomes" id="UP000326565"/>
    </source>
</evidence>
<comment type="cofactor">
    <cofactor evidence="1">
        <name>Zn(2+)</name>
        <dbReference type="ChEBI" id="CHEBI:29105"/>
    </cofactor>
</comment>
<dbReference type="GO" id="GO:0006146">
    <property type="term" value="P:adenine catabolic process"/>
    <property type="evidence" value="ECO:0007669"/>
    <property type="project" value="TreeGrafter"/>
</dbReference>
<keyword evidence="6" id="KW-1185">Reference proteome</keyword>
<dbReference type="Gene3D" id="3.20.20.140">
    <property type="entry name" value="Metal-dependent hydrolases"/>
    <property type="match status" value="1"/>
</dbReference>
<dbReference type="GO" id="GO:0046872">
    <property type="term" value="F:metal ion binding"/>
    <property type="evidence" value="ECO:0007669"/>
    <property type="project" value="UniProtKB-KW"/>
</dbReference>
<dbReference type="InterPro" id="IPR006330">
    <property type="entry name" value="Ado/ade_deaminase"/>
</dbReference>
<dbReference type="GO" id="GO:0005829">
    <property type="term" value="C:cytosol"/>
    <property type="evidence" value="ECO:0007669"/>
    <property type="project" value="TreeGrafter"/>
</dbReference>
<dbReference type="InterPro" id="IPR032466">
    <property type="entry name" value="Metal_Hydrolase"/>
</dbReference>
<proteinExistence type="predicted"/>
<dbReference type="NCBIfam" id="TIGR01430">
    <property type="entry name" value="aden_deam"/>
    <property type="match status" value="1"/>
</dbReference>
<dbReference type="SUPFAM" id="SSF51556">
    <property type="entry name" value="Metallo-dependent hydrolases"/>
    <property type="match status" value="1"/>
</dbReference>
<evidence type="ECO:0000259" key="4">
    <source>
        <dbReference type="Pfam" id="PF00962"/>
    </source>
</evidence>
<dbReference type="PANTHER" id="PTHR43114">
    <property type="entry name" value="ADENINE DEAMINASE"/>
    <property type="match status" value="1"/>
</dbReference>